<evidence type="ECO:0000256" key="2">
    <source>
        <dbReference type="ARBA" id="ARBA00022741"/>
    </source>
</evidence>
<dbReference type="PANTHER" id="PTHR45772:SF9">
    <property type="entry name" value="CONSERVED COMPONENT OF ABC TRANSPORTER FOR NATURAL AMINO ACIDS"/>
    <property type="match status" value="1"/>
</dbReference>
<evidence type="ECO:0000313" key="5">
    <source>
        <dbReference type="EMBL" id="QEX21254.1"/>
    </source>
</evidence>
<dbReference type="InterPro" id="IPR003439">
    <property type="entry name" value="ABC_transporter-like_ATP-bd"/>
</dbReference>
<keyword evidence="2" id="KW-0547">Nucleotide-binding</keyword>
<dbReference type="GO" id="GO:0005524">
    <property type="term" value="F:ATP binding"/>
    <property type="evidence" value="ECO:0007669"/>
    <property type="project" value="UniProtKB-KW"/>
</dbReference>
<protein>
    <submittedName>
        <fullName evidence="5">ABC transporter ATP-binding protein</fullName>
    </submittedName>
</protein>
<reference evidence="5 6" key="1">
    <citation type="submission" date="2019-08" db="EMBL/GenBank/DDBJ databases">
        <title>Hyperibacter terrae gen. nov., sp. nov. and Hyperibacter viscosus sp. nov., two new members in the family Rhodospirillaceae isolated from the rhizosphere of Hypericum perforatum.</title>
        <authorList>
            <person name="Noviana Z."/>
        </authorList>
    </citation>
    <scope>NUCLEOTIDE SEQUENCE [LARGE SCALE GENOMIC DNA]</scope>
    <source>
        <strain evidence="5 6">R5959</strain>
    </source>
</reference>
<dbReference type="InterPro" id="IPR051120">
    <property type="entry name" value="ABC_AA/LPS_Transport"/>
</dbReference>
<sequence length="245" mass="26462">MSMAPILEVRGLRKQFGGSIVLNGVNLAVEEASVHGLIGPNGAGKTTFFNVINGIYPPSAGTVTFRRRDITGLSMSRIARAGIGRTFQIARVFREMSVLENMLVPAIELGLSGRAARAKAEQLLDLVRLSHLARSPAIEISGGQQKLLEFARVLMIEPSLVLLDEPFNGISPILCEKLIQVILALRQEKGLTFLLISHEVPHLSQLCSRLTVLAAGQEIADGTPESVRHDPRVIEAYLGQAEAAV</sequence>
<dbReference type="EMBL" id="CP042582">
    <property type="protein sequence ID" value="QEX21254.1"/>
    <property type="molecule type" value="Genomic_DNA"/>
</dbReference>
<accession>A0A5J6MVM6</accession>
<dbReference type="RefSeq" id="WP_225309141.1">
    <property type="nucleotide sequence ID" value="NZ_CP042582.1"/>
</dbReference>
<dbReference type="Proteomes" id="UP000325797">
    <property type="component" value="Chromosome"/>
</dbReference>
<dbReference type="Pfam" id="PF12399">
    <property type="entry name" value="BCA_ABC_TP_C"/>
    <property type="match status" value="1"/>
</dbReference>
<gene>
    <name evidence="5" type="ORF">FRZ61_11770</name>
</gene>
<dbReference type="Pfam" id="PF00005">
    <property type="entry name" value="ABC_tran"/>
    <property type="match status" value="1"/>
</dbReference>
<dbReference type="PROSITE" id="PS50893">
    <property type="entry name" value="ABC_TRANSPORTER_2"/>
    <property type="match status" value="1"/>
</dbReference>
<dbReference type="SUPFAM" id="SSF52540">
    <property type="entry name" value="P-loop containing nucleoside triphosphate hydrolases"/>
    <property type="match status" value="1"/>
</dbReference>
<dbReference type="InterPro" id="IPR017871">
    <property type="entry name" value="ABC_transporter-like_CS"/>
</dbReference>
<dbReference type="CDD" id="cd03219">
    <property type="entry name" value="ABC_Mj1267_LivG_branched"/>
    <property type="match status" value="1"/>
</dbReference>
<evidence type="ECO:0000313" key="6">
    <source>
        <dbReference type="Proteomes" id="UP000325797"/>
    </source>
</evidence>
<dbReference type="InterPro" id="IPR003593">
    <property type="entry name" value="AAA+_ATPase"/>
</dbReference>
<keyword evidence="3 5" id="KW-0067">ATP-binding</keyword>
<dbReference type="PROSITE" id="PS00211">
    <property type="entry name" value="ABC_TRANSPORTER_1"/>
    <property type="match status" value="1"/>
</dbReference>
<dbReference type="InterPro" id="IPR027417">
    <property type="entry name" value="P-loop_NTPase"/>
</dbReference>
<evidence type="ECO:0000259" key="4">
    <source>
        <dbReference type="PROSITE" id="PS50893"/>
    </source>
</evidence>
<name>A0A5J6MVM6_9PROT</name>
<dbReference type="Gene3D" id="3.40.50.300">
    <property type="entry name" value="P-loop containing nucleotide triphosphate hydrolases"/>
    <property type="match status" value="1"/>
</dbReference>
<evidence type="ECO:0000256" key="3">
    <source>
        <dbReference type="ARBA" id="ARBA00022840"/>
    </source>
</evidence>
<evidence type="ECO:0000256" key="1">
    <source>
        <dbReference type="ARBA" id="ARBA00022448"/>
    </source>
</evidence>
<organism evidence="5 6">
    <name type="scientific">Hypericibacter adhaerens</name>
    <dbReference type="NCBI Taxonomy" id="2602016"/>
    <lineage>
        <taxon>Bacteria</taxon>
        <taxon>Pseudomonadati</taxon>
        <taxon>Pseudomonadota</taxon>
        <taxon>Alphaproteobacteria</taxon>
        <taxon>Rhodospirillales</taxon>
        <taxon>Dongiaceae</taxon>
        <taxon>Hypericibacter</taxon>
    </lineage>
</organism>
<dbReference type="GO" id="GO:0016887">
    <property type="term" value="F:ATP hydrolysis activity"/>
    <property type="evidence" value="ECO:0007669"/>
    <property type="project" value="InterPro"/>
</dbReference>
<keyword evidence="6" id="KW-1185">Reference proteome</keyword>
<dbReference type="InterPro" id="IPR032823">
    <property type="entry name" value="BCA_ABC_TP_C"/>
</dbReference>
<dbReference type="AlphaFoldDB" id="A0A5J6MVM6"/>
<dbReference type="GO" id="GO:0005886">
    <property type="term" value="C:plasma membrane"/>
    <property type="evidence" value="ECO:0007669"/>
    <property type="project" value="TreeGrafter"/>
</dbReference>
<keyword evidence="1" id="KW-0813">Transport</keyword>
<dbReference type="PANTHER" id="PTHR45772">
    <property type="entry name" value="CONSERVED COMPONENT OF ABC TRANSPORTER FOR NATURAL AMINO ACIDS-RELATED"/>
    <property type="match status" value="1"/>
</dbReference>
<dbReference type="KEGG" id="hadh:FRZ61_11770"/>
<feature type="domain" description="ABC transporter" evidence="4">
    <location>
        <begin position="7"/>
        <end position="240"/>
    </location>
</feature>
<proteinExistence type="predicted"/>
<dbReference type="SMART" id="SM00382">
    <property type="entry name" value="AAA"/>
    <property type="match status" value="1"/>
</dbReference>